<evidence type="ECO:0000259" key="1">
    <source>
        <dbReference type="Pfam" id="PF01557"/>
    </source>
</evidence>
<accession>A0AA41Z7C0</accession>
<name>A0AA41Z7C0_9SPHN</name>
<sequence>MISGTAYGVALNDREQLAGLGEALNHAPYGKPPVAPILYVKPRNCFAAAGSAVALPDDIAEVAVGATIAIERTAAGPHLARLAIDLFAPHASFYRPAIAERCRDGFLPVGPATAVPDALSTIEIVTAINGAERHRWSFARLVRSPEVLARDIADFMTLAPGDILLCGIAGDAPVARAGDRIEIAATGFAPLSVTLVAEQAR</sequence>
<keyword evidence="2" id="KW-0378">Hydrolase</keyword>
<dbReference type="Proteomes" id="UP001165565">
    <property type="component" value="Unassembled WGS sequence"/>
</dbReference>
<organism evidence="2 3">
    <name type="scientific">Sphingomonas lycopersici</name>
    <dbReference type="NCBI Taxonomy" id="2951807"/>
    <lineage>
        <taxon>Bacteria</taxon>
        <taxon>Pseudomonadati</taxon>
        <taxon>Pseudomonadota</taxon>
        <taxon>Alphaproteobacteria</taxon>
        <taxon>Sphingomonadales</taxon>
        <taxon>Sphingomonadaceae</taxon>
        <taxon>Sphingomonas</taxon>
    </lineage>
</organism>
<dbReference type="Gene3D" id="3.90.850.10">
    <property type="entry name" value="Fumarylacetoacetase-like, C-terminal domain"/>
    <property type="match status" value="1"/>
</dbReference>
<comment type="caution">
    <text evidence="2">The sequence shown here is derived from an EMBL/GenBank/DDBJ whole genome shotgun (WGS) entry which is preliminary data.</text>
</comment>
<dbReference type="GO" id="GO:0016787">
    <property type="term" value="F:hydrolase activity"/>
    <property type="evidence" value="ECO:0007669"/>
    <property type="project" value="UniProtKB-KW"/>
</dbReference>
<reference evidence="2" key="1">
    <citation type="submission" date="2022-06" db="EMBL/GenBank/DDBJ databases">
        <title>Sphingomonas sp. nov. isolated from rhizosphere soil of tomato.</title>
        <authorList>
            <person name="Dong H."/>
            <person name="Gao R."/>
        </authorList>
    </citation>
    <scope>NUCLEOTIDE SEQUENCE</scope>
    <source>
        <strain evidence="2">MMSM24</strain>
    </source>
</reference>
<proteinExistence type="predicted"/>
<protein>
    <submittedName>
        <fullName evidence="2">Fumarylacetoacetate hydrolase family protein</fullName>
    </submittedName>
</protein>
<dbReference type="AlphaFoldDB" id="A0AA41Z7C0"/>
<evidence type="ECO:0000313" key="3">
    <source>
        <dbReference type="Proteomes" id="UP001165565"/>
    </source>
</evidence>
<dbReference type="SUPFAM" id="SSF56529">
    <property type="entry name" value="FAH"/>
    <property type="match status" value="1"/>
</dbReference>
<evidence type="ECO:0000313" key="2">
    <source>
        <dbReference type="EMBL" id="MCW6535335.1"/>
    </source>
</evidence>
<dbReference type="Pfam" id="PF01557">
    <property type="entry name" value="FAA_hydrolase"/>
    <property type="match status" value="1"/>
</dbReference>
<dbReference type="InterPro" id="IPR036663">
    <property type="entry name" value="Fumarylacetoacetase_C_sf"/>
</dbReference>
<dbReference type="InterPro" id="IPR011234">
    <property type="entry name" value="Fumarylacetoacetase-like_C"/>
</dbReference>
<dbReference type="RefSeq" id="WP_265268969.1">
    <property type="nucleotide sequence ID" value="NZ_JANFAV010000006.1"/>
</dbReference>
<dbReference type="EMBL" id="JANFAV010000006">
    <property type="protein sequence ID" value="MCW6535335.1"/>
    <property type="molecule type" value="Genomic_DNA"/>
</dbReference>
<keyword evidence="3" id="KW-1185">Reference proteome</keyword>
<feature type="domain" description="Fumarylacetoacetase-like C-terminal" evidence="1">
    <location>
        <begin position="6"/>
        <end position="195"/>
    </location>
</feature>
<gene>
    <name evidence="2" type="ORF">NEE01_11130</name>
</gene>